<dbReference type="InterPro" id="IPR036259">
    <property type="entry name" value="MFS_trans_sf"/>
</dbReference>
<feature type="transmembrane region" description="Helical" evidence="5">
    <location>
        <begin position="492"/>
        <end position="514"/>
    </location>
</feature>
<evidence type="ECO:0000256" key="5">
    <source>
        <dbReference type="SAM" id="Phobius"/>
    </source>
</evidence>
<dbReference type="SUPFAM" id="SSF103473">
    <property type="entry name" value="MFS general substrate transporter"/>
    <property type="match status" value="1"/>
</dbReference>
<feature type="domain" description="Major facilitator superfamily (MFS) profile" evidence="6">
    <location>
        <begin position="58"/>
        <end position="554"/>
    </location>
</feature>
<keyword evidence="3 5" id="KW-1133">Transmembrane helix</keyword>
<dbReference type="PANTHER" id="PTHR24064">
    <property type="entry name" value="SOLUTE CARRIER FAMILY 22 MEMBER"/>
    <property type="match status" value="1"/>
</dbReference>
<evidence type="ECO:0000313" key="7">
    <source>
        <dbReference type="EMBL" id="KAJ3490866.1"/>
    </source>
</evidence>
<feature type="transmembrane region" description="Helical" evidence="5">
    <location>
        <begin position="211"/>
        <end position="234"/>
    </location>
</feature>
<dbReference type="InterPro" id="IPR005829">
    <property type="entry name" value="Sugar_transporter_CS"/>
</dbReference>
<protein>
    <recommendedName>
        <fullName evidence="6">Major facilitator superfamily (MFS) profile domain-containing protein</fullName>
    </recommendedName>
</protein>
<gene>
    <name evidence="7" type="ORF">NLI96_g1139</name>
</gene>
<dbReference type="AlphaFoldDB" id="A0AAD5VB74"/>
<feature type="transmembrane region" description="Helical" evidence="5">
    <location>
        <begin position="171"/>
        <end position="190"/>
    </location>
</feature>
<evidence type="ECO:0000256" key="3">
    <source>
        <dbReference type="ARBA" id="ARBA00022989"/>
    </source>
</evidence>
<keyword evidence="2 5" id="KW-0812">Transmembrane</keyword>
<feature type="transmembrane region" description="Helical" evidence="5">
    <location>
        <begin position="147"/>
        <end position="165"/>
    </location>
</feature>
<dbReference type="PROSITE" id="PS00217">
    <property type="entry name" value="SUGAR_TRANSPORT_2"/>
    <property type="match status" value="1"/>
</dbReference>
<proteinExistence type="predicted"/>
<feature type="transmembrane region" description="Helical" evidence="5">
    <location>
        <begin position="389"/>
        <end position="407"/>
    </location>
</feature>
<comment type="caution">
    <text evidence="7">The sequence shown here is derived from an EMBL/GenBank/DDBJ whole genome shotgun (WGS) entry which is preliminary data.</text>
</comment>
<dbReference type="InterPro" id="IPR020846">
    <property type="entry name" value="MFS_dom"/>
</dbReference>
<dbReference type="Pfam" id="PF00083">
    <property type="entry name" value="Sugar_tr"/>
    <property type="match status" value="1"/>
</dbReference>
<dbReference type="GO" id="GO:0016020">
    <property type="term" value="C:membrane"/>
    <property type="evidence" value="ECO:0007669"/>
    <property type="project" value="UniProtKB-SubCell"/>
</dbReference>
<dbReference type="GO" id="GO:0022857">
    <property type="term" value="F:transmembrane transporter activity"/>
    <property type="evidence" value="ECO:0007669"/>
    <property type="project" value="InterPro"/>
</dbReference>
<evidence type="ECO:0000256" key="4">
    <source>
        <dbReference type="ARBA" id="ARBA00023136"/>
    </source>
</evidence>
<feature type="transmembrane region" description="Helical" evidence="5">
    <location>
        <begin position="254"/>
        <end position="275"/>
    </location>
</feature>
<evidence type="ECO:0000313" key="8">
    <source>
        <dbReference type="Proteomes" id="UP001212997"/>
    </source>
</evidence>
<organism evidence="7 8">
    <name type="scientific">Meripilus lineatus</name>
    <dbReference type="NCBI Taxonomy" id="2056292"/>
    <lineage>
        <taxon>Eukaryota</taxon>
        <taxon>Fungi</taxon>
        <taxon>Dikarya</taxon>
        <taxon>Basidiomycota</taxon>
        <taxon>Agaricomycotina</taxon>
        <taxon>Agaricomycetes</taxon>
        <taxon>Polyporales</taxon>
        <taxon>Meripilaceae</taxon>
        <taxon>Meripilus</taxon>
    </lineage>
</organism>
<dbReference type="EMBL" id="JANAWD010000021">
    <property type="protein sequence ID" value="KAJ3490866.1"/>
    <property type="molecule type" value="Genomic_DNA"/>
</dbReference>
<evidence type="ECO:0000256" key="2">
    <source>
        <dbReference type="ARBA" id="ARBA00022692"/>
    </source>
</evidence>
<accession>A0AAD5VB74</accession>
<reference evidence="7" key="1">
    <citation type="submission" date="2022-07" db="EMBL/GenBank/DDBJ databases">
        <title>Genome Sequence of Physisporinus lineatus.</title>
        <authorList>
            <person name="Buettner E."/>
        </authorList>
    </citation>
    <scope>NUCLEOTIDE SEQUENCE</scope>
    <source>
        <strain evidence="7">VT162</strain>
    </source>
</reference>
<feature type="transmembrane region" description="Helical" evidence="5">
    <location>
        <begin position="338"/>
        <end position="358"/>
    </location>
</feature>
<sequence length="554" mass="61253">MSYSQRVISMDGTNAMDMQSLHSEDTRADPGCSNLNARRIRAFMEIDNAQYSRFHWKVALIAGIGFFTDAYNLFAIGIASVMLGYVYGGEVLITPNSSSCHHNSIKDTNHELAKNLDLSLKIAAPLGTFFGPVFFGWLADMMGRKRMYGIELMIIVIGSFGQAVSSGGQGINIFAVLIVWRVIMGFGIGGDYPSSAVIASEFAPRAFRGRLMTAVFASQGFGQLCATVVAIVVTAAYKDSLRQNNNTNFEPLTVMWRILIGLGCVPGTIALFFRLTIPETPRFTMDIERNIDQAIQDIDKFLKTGTFKIDPDARIERVNAPRASFRDFKAYFSDRENFRVLFGCSYCWFVLDVAFYGLGLNSPVLLGDLFSVEGKPAYDQLINIAKGNIILVCAGLLPGFALCFLFIDRWGRKRLQYIGFAGSTVLFIIMGKPFSRSLKPFSSDRSQVLGEAFPTRYRSTAHGIAASAGKLGAILAQLAFTKLKDRGGKNKAISHILEVYALFTLTGCAATWLIQETKDLSLEELSNEDQDNFIKGRHSDHSLRYTYESNGHAL</sequence>
<keyword evidence="4 5" id="KW-0472">Membrane</keyword>
<name>A0AAD5VB74_9APHY</name>
<dbReference type="PROSITE" id="PS50850">
    <property type="entry name" value="MFS"/>
    <property type="match status" value="1"/>
</dbReference>
<feature type="transmembrane region" description="Helical" evidence="5">
    <location>
        <begin position="58"/>
        <end position="87"/>
    </location>
</feature>
<dbReference type="Gene3D" id="1.20.1250.20">
    <property type="entry name" value="MFS general substrate transporter like domains"/>
    <property type="match status" value="3"/>
</dbReference>
<evidence type="ECO:0000256" key="1">
    <source>
        <dbReference type="ARBA" id="ARBA00004141"/>
    </source>
</evidence>
<keyword evidence="8" id="KW-1185">Reference proteome</keyword>
<feature type="transmembrane region" description="Helical" evidence="5">
    <location>
        <begin position="122"/>
        <end position="140"/>
    </location>
</feature>
<dbReference type="Proteomes" id="UP001212997">
    <property type="component" value="Unassembled WGS sequence"/>
</dbReference>
<comment type="subcellular location">
    <subcellularLocation>
        <location evidence="1">Membrane</location>
        <topology evidence="1">Multi-pass membrane protein</topology>
    </subcellularLocation>
</comment>
<dbReference type="InterPro" id="IPR005828">
    <property type="entry name" value="MFS_sugar_transport-like"/>
</dbReference>
<evidence type="ECO:0000259" key="6">
    <source>
        <dbReference type="PROSITE" id="PS50850"/>
    </source>
</evidence>